<feature type="region of interest" description="Disordered" evidence="1">
    <location>
        <begin position="535"/>
        <end position="606"/>
    </location>
</feature>
<dbReference type="eggNOG" id="ENOG502QV0Y">
    <property type="taxonomic scope" value="Eukaryota"/>
</dbReference>
<feature type="region of interest" description="Disordered" evidence="1">
    <location>
        <begin position="435"/>
        <end position="456"/>
    </location>
</feature>
<gene>
    <name evidence="5" type="primary">LOC101494421</name>
</gene>
<dbReference type="InterPro" id="IPR022212">
    <property type="entry name" value="DUF3741"/>
</dbReference>
<keyword evidence="4" id="KW-1185">Reference proteome</keyword>
<reference evidence="4" key="1">
    <citation type="journal article" date="2013" name="Nat. Biotechnol.">
        <title>Draft genome sequence of chickpea (Cicer arietinum) provides a resource for trait improvement.</title>
        <authorList>
            <person name="Varshney R.K."/>
            <person name="Song C."/>
            <person name="Saxena R.K."/>
            <person name="Azam S."/>
            <person name="Yu S."/>
            <person name="Sharpe A.G."/>
            <person name="Cannon S."/>
            <person name="Baek J."/>
            <person name="Rosen B.D."/>
            <person name="Tar'an B."/>
            <person name="Millan T."/>
            <person name="Zhang X."/>
            <person name="Ramsay L.D."/>
            <person name="Iwata A."/>
            <person name="Wang Y."/>
            <person name="Nelson W."/>
            <person name="Farmer A.D."/>
            <person name="Gaur P.M."/>
            <person name="Soderlund C."/>
            <person name="Penmetsa R.V."/>
            <person name="Xu C."/>
            <person name="Bharti A.K."/>
            <person name="He W."/>
            <person name="Winter P."/>
            <person name="Zhao S."/>
            <person name="Hane J.K."/>
            <person name="Carrasquilla-Garcia N."/>
            <person name="Condie J.A."/>
            <person name="Upadhyaya H.D."/>
            <person name="Luo M.C."/>
            <person name="Thudi M."/>
            <person name="Gowda C.L."/>
            <person name="Singh N.P."/>
            <person name="Lichtenzveig J."/>
            <person name="Gali K.K."/>
            <person name="Rubio J."/>
            <person name="Nadarajan N."/>
            <person name="Dolezel J."/>
            <person name="Bansal K.C."/>
            <person name="Xu X."/>
            <person name="Edwards D."/>
            <person name="Zhang G."/>
            <person name="Kahl G."/>
            <person name="Gil J."/>
            <person name="Singh K.B."/>
            <person name="Datta S.K."/>
            <person name="Jackson S.A."/>
            <person name="Wang J."/>
            <person name="Cook D.R."/>
        </authorList>
    </citation>
    <scope>NUCLEOTIDE SEQUENCE [LARGE SCALE GENOMIC DNA]</scope>
    <source>
        <strain evidence="4">cv. CDC Frontier</strain>
    </source>
</reference>
<accession>A0A1S3EFH9</accession>
<feature type="region of interest" description="Disordered" evidence="1">
    <location>
        <begin position="659"/>
        <end position="690"/>
    </location>
</feature>
<evidence type="ECO:0000259" key="3">
    <source>
        <dbReference type="Pfam" id="PF14309"/>
    </source>
</evidence>
<dbReference type="Pfam" id="PF12552">
    <property type="entry name" value="DUF3741"/>
    <property type="match status" value="1"/>
</dbReference>
<dbReference type="KEGG" id="cam:101494421"/>
<organism evidence="4 5">
    <name type="scientific">Cicer arietinum</name>
    <name type="common">Chickpea</name>
    <name type="synonym">Garbanzo</name>
    <dbReference type="NCBI Taxonomy" id="3827"/>
    <lineage>
        <taxon>Eukaryota</taxon>
        <taxon>Viridiplantae</taxon>
        <taxon>Streptophyta</taxon>
        <taxon>Embryophyta</taxon>
        <taxon>Tracheophyta</taxon>
        <taxon>Spermatophyta</taxon>
        <taxon>Magnoliopsida</taxon>
        <taxon>eudicotyledons</taxon>
        <taxon>Gunneridae</taxon>
        <taxon>Pentapetalae</taxon>
        <taxon>rosids</taxon>
        <taxon>fabids</taxon>
        <taxon>Fabales</taxon>
        <taxon>Fabaceae</taxon>
        <taxon>Papilionoideae</taxon>
        <taxon>50 kb inversion clade</taxon>
        <taxon>NPAAA clade</taxon>
        <taxon>Hologalegina</taxon>
        <taxon>IRL clade</taxon>
        <taxon>Cicereae</taxon>
        <taxon>Cicer</taxon>
    </lineage>
</organism>
<protein>
    <submittedName>
        <fullName evidence="5">Uncharacterized protein LOC101494421</fullName>
    </submittedName>
</protein>
<dbReference type="AlphaFoldDB" id="A0A1S3EFH9"/>
<feature type="region of interest" description="Disordered" evidence="1">
    <location>
        <begin position="624"/>
        <end position="643"/>
    </location>
</feature>
<dbReference type="STRING" id="3827.A0A1S3EFH9"/>
<feature type="domain" description="DUF4378" evidence="3">
    <location>
        <begin position="756"/>
        <end position="904"/>
    </location>
</feature>
<feature type="region of interest" description="Disordered" evidence="1">
    <location>
        <begin position="396"/>
        <end position="418"/>
    </location>
</feature>
<reference evidence="5" key="2">
    <citation type="submission" date="2025-08" db="UniProtKB">
        <authorList>
            <consortium name="RefSeq"/>
        </authorList>
    </citation>
    <scope>IDENTIFICATION</scope>
    <source>
        <tissue evidence="5">Etiolated seedlings</tissue>
    </source>
</reference>
<feature type="domain" description="DUF3741" evidence="2">
    <location>
        <begin position="227"/>
        <end position="270"/>
    </location>
</feature>
<feature type="compositionally biased region" description="Basic and acidic residues" evidence="1">
    <location>
        <begin position="440"/>
        <end position="456"/>
    </location>
</feature>
<dbReference type="RefSeq" id="XP_012574168.1">
    <property type="nucleotide sequence ID" value="XM_012718714.2"/>
</dbReference>
<dbReference type="Pfam" id="PF14309">
    <property type="entry name" value="DUF4378"/>
    <property type="match status" value="1"/>
</dbReference>
<evidence type="ECO:0000313" key="4">
    <source>
        <dbReference type="Proteomes" id="UP000087171"/>
    </source>
</evidence>
<dbReference type="InterPro" id="IPR025486">
    <property type="entry name" value="DUF4378"/>
</dbReference>
<dbReference type="Proteomes" id="UP000087171">
    <property type="component" value="Chromosome Ca7"/>
</dbReference>
<dbReference type="GeneID" id="101494421"/>
<proteinExistence type="predicted"/>
<dbReference type="PANTHER" id="PTHR47212:SF15">
    <property type="entry name" value="PHOSPHATIDYLINOSITOL N-ACETYGLUCOSAMINLYTRANSFERASE SUBUNIT P-LIKE PROTEIN"/>
    <property type="match status" value="1"/>
</dbReference>
<evidence type="ECO:0000313" key="5">
    <source>
        <dbReference type="RefSeq" id="XP_012574168.1"/>
    </source>
</evidence>
<dbReference type="PaxDb" id="3827-XP_004510828.1"/>
<evidence type="ECO:0000256" key="1">
    <source>
        <dbReference type="SAM" id="MobiDB-lite"/>
    </source>
</evidence>
<evidence type="ECO:0000259" key="2">
    <source>
        <dbReference type="Pfam" id="PF12552"/>
    </source>
</evidence>
<name>A0A1S3EFH9_CICAR</name>
<dbReference type="PANTHER" id="PTHR47212">
    <property type="entry name" value="ADHESIN-LIKE PROTEIN, PUTATIVE (DUF3741)-RELATED"/>
    <property type="match status" value="1"/>
</dbReference>
<feature type="compositionally biased region" description="Basic and acidic residues" evidence="1">
    <location>
        <begin position="556"/>
        <end position="606"/>
    </location>
</feature>
<feature type="compositionally biased region" description="Low complexity" evidence="1">
    <location>
        <begin position="666"/>
        <end position="677"/>
    </location>
</feature>
<dbReference type="OrthoDB" id="770239at2759"/>
<sequence>MAKKSQRRTVQYEKDKLGCMWGFMSMFDFRHGHRTRKLIVDKRRRSKHSGGIVHSKNKFEVLNNMDEDCQGTSDCGESNRSTVRTIVNKPSVKKLIEEEMFSDQNAMKDIDNSEVESKESRQRREVFLKLDSKRKKKSCEKKCDITDDLYLNAALKSETSRQQHSRKQSKDNLDVDTIIDEFCNLRGVCSMMHGNDGEVEKYAHKNQKQKHAISENNSRDAIREFVNQMILNGKDPAEARKFLFSDELMEALELISSDKELFLAFLQNPNPLVLKCVQEFENSRETNGNQYSRVTGSNFSEQDHGNTEQTMEIVNHKKHNFFRKKVKSQSKSSTNENVNANISNRIVILKPGLVGMENSETENHLASPSVRGSSHFSLTEIKKKLKQAIGRERRGNFEGVSNKGPSNRAIGKDNVGMRSPNKDHFFIEKIARPSSTGVTKGDKTGTNRDSEAVVEHEKATYPKQGVSNLYIEAKKHLYERIDNADENKDMSSRDISKTIGRILSFPDYNFSPLCSPGRDWEHHFVTAKTRLSTLDKSREANKDNLSPKQATFVGHSDQKRDNLEKQSSMRDESFDNKSQEIKSDSKFSDGLIHDDKEEKCSPDRDEIVLEGDVESAKDITILESSSEPVGLSAGNEDQSNNISEISDSATCSQRLEQDVITEENQSSSPLSSPCHSSITRKTKEQEILTDVSERPSPMSVLDIPFLEDDASSVNSRCQPAEVSVRSLHVQFEEQDSSLVNQIERSKSCIEENKSIYEYIEAVLQASGLTRDQLSMKCFSSDKILDPSLFDQVELSPNRICHDSKLLYDGINEVLMEVCCDYFGASPFVSFVSPSIKPTPNMKRVILMILEGLCWHLLPMPLPHTLDKIVSKDIEKSAAWMDLRFEAETVGFEIGDVILAELMEDTILSCLSKSAEGESFEHKDARSDEQR</sequence>